<protein>
    <recommendedName>
        <fullName evidence="1">YhdP central domain-containing protein</fullName>
    </recommendedName>
</protein>
<evidence type="ECO:0000313" key="3">
    <source>
        <dbReference type="Proteomes" id="UP000032749"/>
    </source>
</evidence>
<dbReference type="NCBIfam" id="TIGR02099">
    <property type="entry name" value="YhdP family protein"/>
    <property type="match status" value="1"/>
</dbReference>
<dbReference type="EMBL" id="FO203512">
    <property type="protein sequence ID" value="CCK74611.1"/>
    <property type="molecule type" value="Genomic_DNA"/>
</dbReference>
<dbReference type="OrthoDB" id="9762238at2"/>
<reference evidence="2 3" key="1">
    <citation type="journal article" date="2013" name="Nat. Commun.">
        <title>Genome sequence and functional genomic analysis of the oil-degrading bacterium Oleispira antarctica.</title>
        <authorList>
            <person name="Kube M."/>
            <person name="Chernikova T.N."/>
            <person name="Al-Ramahi Y."/>
            <person name="Beloqui A."/>
            <person name="Lopez-Cortez N."/>
            <person name="Guazzaroni M.E."/>
            <person name="Heipieper H.J."/>
            <person name="Klages S."/>
            <person name="Kotsyurbenko O.R."/>
            <person name="Langer I."/>
            <person name="Nechitaylo T.Y."/>
            <person name="Lunsdorf H."/>
            <person name="Fernandez M."/>
            <person name="Juarez S."/>
            <person name="Ciordia S."/>
            <person name="Singer A."/>
            <person name="Kagan O."/>
            <person name="Egorova O."/>
            <person name="Petit P.A."/>
            <person name="Stogios P."/>
            <person name="Kim Y."/>
            <person name="Tchigvintsev A."/>
            <person name="Flick R."/>
            <person name="Denaro R."/>
            <person name="Genovese M."/>
            <person name="Albar J.P."/>
            <person name="Reva O.N."/>
            <person name="Martinez-Gomariz M."/>
            <person name="Tran H."/>
            <person name="Ferrer M."/>
            <person name="Savchenko A."/>
            <person name="Yakunin A.F."/>
            <person name="Yakimov M.M."/>
            <person name="Golyshina O.V."/>
            <person name="Reinhardt R."/>
            <person name="Golyshin P.N."/>
        </authorList>
    </citation>
    <scope>NUCLEOTIDE SEQUENCE [LARGE SCALE GENOMIC DNA]</scope>
</reference>
<evidence type="ECO:0000259" key="1">
    <source>
        <dbReference type="Pfam" id="PF13116"/>
    </source>
</evidence>
<accession>R4YJQ7</accession>
<dbReference type="Pfam" id="PF13116">
    <property type="entry name" value="YhdP"/>
    <property type="match status" value="1"/>
</dbReference>
<dbReference type="STRING" id="698738.OLEAN_C04350"/>
<proteinExistence type="predicted"/>
<dbReference type="InterPro" id="IPR011836">
    <property type="entry name" value="YhdP"/>
</dbReference>
<sequence length="1320" mass="147777">MIRGLRFIWTQLWLTGVVCLVLLALYTSLGRQLIPLVETLELDVEKVLSEQLGVVVDIESITGDWVWFSPRIQVNNIQLGDPEQGLKIQRLEAKLDVSASLFYRVPVFDQIDIAGVKLPFSQDEQGNWSLSHFLLASGDSSKTKQDFWAGDKPLWLELLGQQGEIHLYNWQVSIQTHDQVVKDITILDLRLRNKGLKHWLEGEVQLGESAARLTTQFEVEGDLWDFSDHNGKGYLQLATQPWEPWIPKYSSDWQVEKLMAGARLWVDVEDGRIDSLDGYIDLPEFSLLKNNDEQSKDISFRDGRITLAGRRSDDEWHLWFDSDVDWLSDITPPKPNGRISWLPNLSGGLQLALNKIDLAQTAFWLQDFKVLPEKYLQYITNLQPIGLVEQVRINMIPEQQWAWGVSLDLTEASIQGWKGIPTVENLTATLDFDAKKGVLKTQGIDALLHFPDLYTDGWPLTDFKSDIFWQIDPEYLRLVAPSLRAKYQQTSLNGSFSLYTPLKETLMEPQLNLLLGIQNLELVDQQVFVPKDVAVGVSNWLNENIKSGQATQASFLYSSSLASELPENSQTVQLYADILKADLTYLAGWPEVSQVKANLMVDVPNVDVWVHKGTTLGGELLPNSTQVKVRRDSEETTWITLRGALAGDASEGIKYFSETPLKEQVAGVFDFWQVKGAIESELYAHIPLSENDDKKELSIRVNSQLSDVDIAMTDLGLSFDNINGMIEFDSDLGLTAKAIQANVFAGLATADITSTKEAAGFDIHINAHGKAKTDAIKTWLPLFMLKPVSGELNYTLDFNIRPVERGGLLLNIASDLRGINIDAPLPFAKQDDQVLPFSMSVKKTRDLRIDFRYGELANGVVAMEDGELKRGQIYLGTTQTYLPSDDGLSIVGNIPHELDAKAWWEFWNHIKPEPSDTQGEEKKKTAVLTHIDLSAPEVNVWQQMMGPSHITGNYKWNQWDFILDSELIKGKINLPDDMATHAIVMDLDYIHLPVTAGGTNDETKFGAANTVDPLKDFDPRSIPSIDMTVAEIFFGTRNFGRWDMTMRQEEELTKIHINDSLTKNLVIKGDIDWRKDEQGHSTHLNLLRIETDNLGDSQRAFRKVASIEAKSAKFDTDLKWRGSPAGFNYGTLTGLTKVSIKKGVLISDNTGALKAFGVLNFNSISRRLQLDFSDLYEAGVVFDVLKTRLSIADGVVTFADPLLIDGPSAKFQSSGTVNFNTDEINQKLVVTFPITSSLPLVAVLAGFAPQIAGAIYVTEKLIGEELERFTSASYTVSGTIENPKMKIDQAFDNALEGKKSRSFKDRFLDIFGLGGDDDDD</sequence>
<feature type="domain" description="YhdP central" evidence="1">
    <location>
        <begin position="6"/>
        <end position="1284"/>
    </location>
</feature>
<dbReference type="PANTHER" id="PTHR38690:SF1">
    <property type="entry name" value="PROTEASE"/>
    <property type="match status" value="1"/>
</dbReference>
<dbReference type="KEGG" id="oai:OLEAN_C04350"/>
<dbReference type="InterPro" id="IPR025263">
    <property type="entry name" value="YhdP_central"/>
</dbReference>
<evidence type="ECO:0000313" key="2">
    <source>
        <dbReference type="EMBL" id="CCK74611.1"/>
    </source>
</evidence>
<dbReference type="Proteomes" id="UP000032749">
    <property type="component" value="Chromosome"/>
</dbReference>
<gene>
    <name evidence="2" type="ORF">OLEAN_C04350</name>
</gene>
<dbReference type="PANTHER" id="PTHR38690">
    <property type="entry name" value="PROTEASE-RELATED"/>
    <property type="match status" value="1"/>
</dbReference>
<dbReference type="HOGENOM" id="CLU_003522_1_0_6"/>
<name>R4YJQ7_OLEAN</name>
<keyword evidence="3" id="KW-1185">Reference proteome</keyword>
<organism evidence="2 3">
    <name type="scientific">Oleispira antarctica RB-8</name>
    <dbReference type="NCBI Taxonomy" id="698738"/>
    <lineage>
        <taxon>Bacteria</taxon>
        <taxon>Pseudomonadati</taxon>
        <taxon>Pseudomonadota</taxon>
        <taxon>Gammaproteobacteria</taxon>
        <taxon>Oceanospirillales</taxon>
        <taxon>Oceanospirillaceae</taxon>
        <taxon>Oleispira</taxon>
    </lineage>
</organism>